<dbReference type="Pfam" id="PF00561">
    <property type="entry name" value="Abhydrolase_1"/>
    <property type="match status" value="1"/>
</dbReference>
<dbReference type="InterPro" id="IPR000073">
    <property type="entry name" value="AB_hydrolase_1"/>
</dbReference>
<feature type="transmembrane region" description="Helical" evidence="1">
    <location>
        <begin position="51"/>
        <end position="74"/>
    </location>
</feature>
<feature type="domain" description="AB hydrolase-1" evidence="2">
    <location>
        <begin position="210"/>
        <end position="343"/>
    </location>
</feature>
<feature type="transmembrane region" description="Helical" evidence="1">
    <location>
        <begin position="81"/>
        <end position="99"/>
    </location>
</feature>
<comment type="caution">
    <text evidence="3">The sequence shown here is derived from an EMBL/GenBank/DDBJ whole genome shotgun (WGS) entry which is preliminary data.</text>
</comment>
<evidence type="ECO:0000313" key="3">
    <source>
        <dbReference type="EMBL" id="MBB3732012.1"/>
    </source>
</evidence>
<reference evidence="3 4" key="1">
    <citation type="submission" date="2020-08" db="EMBL/GenBank/DDBJ databases">
        <title>Sequencing the genomes of 1000 actinobacteria strains.</title>
        <authorList>
            <person name="Klenk H.-P."/>
        </authorList>
    </citation>
    <scope>NUCLEOTIDE SEQUENCE [LARGE SCALE GENOMIC DNA]</scope>
    <source>
        <strain evidence="3 4">DSM 44320</strain>
    </source>
</reference>
<dbReference type="AlphaFoldDB" id="A0A7W5V7H5"/>
<dbReference type="SUPFAM" id="SSF53474">
    <property type="entry name" value="alpha/beta-Hydrolases"/>
    <property type="match status" value="1"/>
</dbReference>
<dbReference type="RefSeq" id="WP_183658715.1">
    <property type="nucleotide sequence ID" value="NZ_BAAAXX010000180.1"/>
</dbReference>
<keyword evidence="4" id="KW-1185">Reference proteome</keyword>
<organism evidence="3 4">
    <name type="scientific">Nonomuraea dietziae</name>
    <dbReference type="NCBI Taxonomy" id="65515"/>
    <lineage>
        <taxon>Bacteria</taxon>
        <taxon>Bacillati</taxon>
        <taxon>Actinomycetota</taxon>
        <taxon>Actinomycetes</taxon>
        <taxon>Streptosporangiales</taxon>
        <taxon>Streptosporangiaceae</taxon>
        <taxon>Nonomuraea</taxon>
    </lineage>
</organism>
<accession>A0A7W5V7H5</accession>
<dbReference type="EMBL" id="JACIBV010000001">
    <property type="protein sequence ID" value="MBB3732012.1"/>
    <property type="molecule type" value="Genomic_DNA"/>
</dbReference>
<evidence type="ECO:0000259" key="2">
    <source>
        <dbReference type="Pfam" id="PF00561"/>
    </source>
</evidence>
<dbReference type="InterPro" id="IPR029058">
    <property type="entry name" value="AB_hydrolase_fold"/>
</dbReference>
<sequence>MERRLSLAAACVFAVVAVLVSAWMPGQFTSQALDLHRLVGQLTVADQEWSALFRACDTVAGLACMAGVALVIRVREEWQGWLAMAMFGLCTAVGGLFPLDCAGCGGPLSFAHRAHVAAGVAANAAVLVAMVVLSARWRSTFTWLLTTATCAATMATHVADAVGRYAGLAQRVQVTLVAVWLLYLAARLLVEATPSPDSGPVHVVDEGSGHVVLLSSGPAGAWYQWEAVAEGLREGNRVLRFDRPGLGLSPAVPTPPTLYGEAARLAALVPGSERATVVARSVAAWHAEAFARLHPLRVARLVLVDPACERGPNIAWAGGLRAWAPALGATWGATALARTLGWLAHTLRTGLADPHGVYRTGRVVAAAAGEWLAKGEMAADLEEVRREHPVPSVPVTVISTGGQCAARLAECLGARLVVVAGEAERRAAVVEACQEPRVPG</sequence>
<dbReference type="GeneID" id="95394068"/>
<keyword evidence="1" id="KW-0472">Membrane</keyword>
<dbReference type="GO" id="GO:0003824">
    <property type="term" value="F:catalytic activity"/>
    <property type="evidence" value="ECO:0007669"/>
    <property type="project" value="UniProtKB-ARBA"/>
</dbReference>
<dbReference type="Proteomes" id="UP000579945">
    <property type="component" value="Unassembled WGS sequence"/>
</dbReference>
<feature type="transmembrane region" description="Helical" evidence="1">
    <location>
        <begin position="140"/>
        <end position="159"/>
    </location>
</feature>
<name>A0A7W5V7H5_9ACTN</name>
<feature type="transmembrane region" description="Helical" evidence="1">
    <location>
        <begin position="114"/>
        <end position="133"/>
    </location>
</feature>
<protein>
    <submittedName>
        <fullName evidence="3">Pimeloyl-ACP methyl ester carboxylesterase</fullName>
    </submittedName>
</protein>
<gene>
    <name evidence="3" type="ORF">FHR33_007872</name>
</gene>
<dbReference type="InterPro" id="IPR009339">
    <property type="entry name" value="DUF998"/>
</dbReference>
<dbReference type="Gene3D" id="3.40.50.1820">
    <property type="entry name" value="alpha/beta hydrolase"/>
    <property type="match status" value="1"/>
</dbReference>
<keyword evidence="1" id="KW-0812">Transmembrane</keyword>
<evidence type="ECO:0000313" key="4">
    <source>
        <dbReference type="Proteomes" id="UP000579945"/>
    </source>
</evidence>
<keyword evidence="1" id="KW-1133">Transmembrane helix</keyword>
<dbReference type="Pfam" id="PF06197">
    <property type="entry name" value="DUF998"/>
    <property type="match status" value="1"/>
</dbReference>
<proteinExistence type="predicted"/>
<evidence type="ECO:0000256" key="1">
    <source>
        <dbReference type="SAM" id="Phobius"/>
    </source>
</evidence>